<evidence type="ECO:0000256" key="1">
    <source>
        <dbReference type="ARBA" id="ARBA00022723"/>
    </source>
</evidence>
<keyword evidence="5" id="KW-1185">Reference proteome</keyword>
<dbReference type="Proteomes" id="UP001465153">
    <property type="component" value="Unassembled WGS sequence"/>
</dbReference>
<dbReference type="EMBL" id="BAABWN010000003">
    <property type="protein sequence ID" value="GAA6167527.1"/>
    <property type="molecule type" value="Genomic_DNA"/>
</dbReference>
<proteinExistence type="predicted"/>
<keyword evidence="1" id="KW-0479">Metal-binding</keyword>
<comment type="caution">
    <text evidence="4">The sequence shown here is derived from an EMBL/GenBank/DDBJ whole genome shotgun (WGS) entry which is preliminary data.</text>
</comment>
<evidence type="ECO:0000313" key="5">
    <source>
        <dbReference type="Proteomes" id="UP001465153"/>
    </source>
</evidence>
<evidence type="ECO:0000256" key="2">
    <source>
        <dbReference type="ARBA" id="ARBA00022837"/>
    </source>
</evidence>
<reference evidence="4 5" key="1">
    <citation type="submission" date="2024-04" db="EMBL/GenBank/DDBJ databases">
        <title>Draft genome sequence of Sessilibacter corallicola NBRC 116591.</title>
        <authorList>
            <person name="Miyakawa T."/>
            <person name="Kusuya Y."/>
            <person name="Miura T."/>
        </authorList>
    </citation>
    <scope>NUCLEOTIDE SEQUENCE [LARGE SCALE GENOMIC DNA]</scope>
    <source>
        <strain evidence="4 5">KU-00831-HH</strain>
    </source>
</reference>
<gene>
    <name evidence="4" type="ORF">NBRC116591_13370</name>
</gene>
<dbReference type="InterPro" id="IPR036465">
    <property type="entry name" value="vWFA_dom_sf"/>
</dbReference>
<accession>A0ABQ0A792</accession>
<dbReference type="Gene3D" id="3.40.50.410">
    <property type="entry name" value="von Willebrand factor, type A domain"/>
    <property type="match status" value="1"/>
</dbReference>
<feature type="domain" description="PilY1 beta-propeller" evidence="3">
    <location>
        <begin position="608"/>
        <end position="960"/>
    </location>
</feature>
<name>A0ABQ0A792_9GAMM</name>
<evidence type="ECO:0000313" key="4">
    <source>
        <dbReference type="EMBL" id="GAA6167527.1"/>
    </source>
</evidence>
<dbReference type="RefSeq" id="WP_353302130.1">
    <property type="nucleotide sequence ID" value="NZ_BAABWN010000003.1"/>
</dbReference>
<sequence>MTAQSSYSIEFPDRPLLTSASVEPNVMLLIDSSFSMSSIVAGNFDERFDYADCPASITIPPIQLDETYIPNIPNIEVFLDGQSRVFFSYNGVEFDWGVVPGLGATGRQTRCFRDERIPSIRNPNPSYNITYSTDGNSAIEGGNFWNFYFSNQDQSSSDIFEDGIEKTGVGTRIDVAEEAANLLVRNLTGVRLGLSKFSTITNATNPNTGAEILQPILPLDNLDSESTSHRQNILDSLSGINVRGFTPVAEAVLDIGRYFIEGYEDQLITIHPNSENEQVIRAEEILSAVPSYAEGVLPPNQDNPIIEEFCQSNFIVALTDGQPNELALLNRFIVGGNAVGDDFRGYSDLESIDDENDVNSIRFVGERLVNSGVLDDVTLALQEIDLRPDLNNLRGENVRNGIETYYVAGFDQNLASNLELLEAANNGVEGEGQVYSALDADELILAFDEIFGEIVSSQGSFSTAAFSSGAITDSTSIFQSSFRFSGNLWSGDLRSFDLDNSSIDNVVSTFEADSNWSAAELLTRRLEQFGHEDRNIYTMSEVGVLSSSVARDGISFEFSSFEGSLFTANQIDDLSADDTDNIEEVINYIRGENNPLFRDRLSGEFEVLGDIVNSSPIVVGSPNLGFPDFSVSANVPFGSSALGGNYSDFANRFSNRQSVVYVGANDGMLHGFDSETGDELFAYIPSQVFDGESTQEGLYYLTDRNYQHKFYVDGNQAASDVFIDPVGGNSPQWRTVLVGGLRSGGKGLYALDVTDPSNLSASDADDVVLWEFDDHFGDEDMGHIFATPQIALMNNGEFAVVVGNGYNSTNGEAKLFIVFIEAGADGRWAPSDYVELSTNNDSDNGLSEPALVDLDGDRVIDRVYAGDIRGNMWAFDVSSRNTNDWSTVGNRPLFSTSRGRGVGNDNRQAITTAPLIARNGDTNTVGNEPNLLVFFGSGRILEADDLPRVETQSFYAIWDRGDNRLDRRDLHERRLVVSNDGLTRMQDTQSPFGDPIEWFSENTNLAEYGWFIDLPVEGERVVTEATLLSGIIFFSSSVPSTSVCSAGGTGFINAVGVDGLATRTPIIDFNDDGVINDDDRGFLSQAIVNGVPNGSAFIGSPSANTPCDSNGYLQAYSTSDGSVSFQAVCPENATGLGRRAWLEIFNN</sequence>
<protein>
    <recommendedName>
        <fullName evidence="3">PilY1 beta-propeller domain-containing protein</fullName>
    </recommendedName>
</protein>
<dbReference type="Pfam" id="PF05567">
    <property type="entry name" value="T4P_PilY1"/>
    <property type="match status" value="1"/>
</dbReference>
<dbReference type="InterPro" id="IPR008707">
    <property type="entry name" value="B-propeller_PilY1"/>
</dbReference>
<organism evidence="4 5">
    <name type="scientific">Sessilibacter corallicola</name>
    <dbReference type="NCBI Taxonomy" id="2904075"/>
    <lineage>
        <taxon>Bacteria</taxon>
        <taxon>Pseudomonadati</taxon>
        <taxon>Pseudomonadota</taxon>
        <taxon>Gammaproteobacteria</taxon>
        <taxon>Cellvibrionales</taxon>
        <taxon>Cellvibrionaceae</taxon>
        <taxon>Sessilibacter</taxon>
    </lineage>
</organism>
<keyword evidence="2" id="KW-0106">Calcium</keyword>
<evidence type="ECO:0000259" key="3">
    <source>
        <dbReference type="Pfam" id="PF05567"/>
    </source>
</evidence>